<sequence length="465" mass="52094">MKNIKLKEKIGYGLGDAASSMFWKLFTMYLLFFYTDVVGLSAAVVGTMFLVTRIWDTFLDPFIGVLCDRTKTRWGKFRPYLLWVAIPFGVCGFLTFSSFGSHETSKIVYAYVTYTLMMMIYSLINVPYASLLGVMSSDPQVRTELSSYRMSFAFGGSILVLALVEPLTNLFSQMKLVNGGPSMLFGWQMSAGVFAIIAIFMFLLTFSWTKERVVPIVEKKNSLKSDIRDLCMNRPWWILLGASVMVLIFNSIRDGAAIFFFKYNVTGADSFCFTILGGTFTLITVYLVLGQAFNIVGILCVPFLTRRLGKKNTFGGAMACATILSVVFYFLATDMIAEILIMQVLISFCAGIVSPLMWSMYADIADYSEWKTGRRATGLIFSSSSMSQKLGWTIGGSMTGWLLFYFGFEANVPQTESSLQGIMLMMSLLPACATFISMLFILKYPLTEKKMNEIVKSLMQKREGV</sequence>
<dbReference type="Pfam" id="PF13347">
    <property type="entry name" value="MFS_2"/>
    <property type="match status" value="1"/>
</dbReference>
<organism evidence="9 10">
    <name type="scientific">Phocaeicola plebeius</name>
    <dbReference type="NCBI Taxonomy" id="310297"/>
    <lineage>
        <taxon>Bacteria</taxon>
        <taxon>Pseudomonadati</taxon>
        <taxon>Bacteroidota</taxon>
        <taxon>Bacteroidia</taxon>
        <taxon>Bacteroidales</taxon>
        <taxon>Bacteroidaceae</taxon>
        <taxon>Phocaeicola</taxon>
    </lineage>
</organism>
<evidence type="ECO:0000256" key="3">
    <source>
        <dbReference type="ARBA" id="ARBA00022448"/>
    </source>
</evidence>
<evidence type="ECO:0000256" key="1">
    <source>
        <dbReference type="ARBA" id="ARBA00004651"/>
    </source>
</evidence>
<feature type="transmembrane region" description="Helical" evidence="8">
    <location>
        <begin position="390"/>
        <end position="408"/>
    </location>
</feature>
<feature type="transmembrane region" description="Helical" evidence="8">
    <location>
        <begin position="38"/>
        <end position="59"/>
    </location>
</feature>
<comment type="similarity">
    <text evidence="2">Belongs to the sodium:galactoside symporter (TC 2.A.2) family.</text>
</comment>
<feature type="transmembrane region" description="Helical" evidence="8">
    <location>
        <begin position="313"/>
        <end position="333"/>
    </location>
</feature>
<protein>
    <submittedName>
        <fullName evidence="9">MFS transporter</fullName>
    </submittedName>
</protein>
<feature type="transmembrane region" description="Helical" evidence="8">
    <location>
        <begin position="273"/>
        <end position="301"/>
    </location>
</feature>
<feature type="transmembrane region" description="Helical" evidence="8">
    <location>
        <begin position="80"/>
        <end position="99"/>
    </location>
</feature>
<proteinExistence type="inferred from homology"/>
<dbReference type="PANTHER" id="PTHR11328:SF24">
    <property type="entry name" value="MAJOR FACILITATOR SUPERFAMILY (MFS) PROFILE DOMAIN-CONTAINING PROTEIN"/>
    <property type="match status" value="1"/>
</dbReference>
<name>A0A412HAJ8_9BACT</name>
<evidence type="ECO:0000256" key="7">
    <source>
        <dbReference type="ARBA" id="ARBA00023136"/>
    </source>
</evidence>
<keyword evidence="6 8" id="KW-1133">Transmembrane helix</keyword>
<feature type="transmembrane region" description="Helical" evidence="8">
    <location>
        <begin position="236"/>
        <end position="261"/>
    </location>
</feature>
<dbReference type="InterPro" id="IPR001927">
    <property type="entry name" value="Na/Gal_symport"/>
</dbReference>
<dbReference type="AlphaFoldDB" id="A0A412HAJ8"/>
<evidence type="ECO:0000256" key="4">
    <source>
        <dbReference type="ARBA" id="ARBA00022475"/>
    </source>
</evidence>
<keyword evidence="4" id="KW-1003">Cell membrane</keyword>
<feature type="transmembrane region" description="Helical" evidence="8">
    <location>
        <begin position="420"/>
        <end position="442"/>
    </location>
</feature>
<evidence type="ECO:0000313" key="10">
    <source>
        <dbReference type="Proteomes" id="UP000285750"/>
    </source>
</evidence>
<evidence type="ECO:0000256" key="8">
    <source>
        <dbReference type="SAM" id="Phobius"/>
    </source>
</evidence>
<feature type="transmembrane region" description="Helical" evidence="8">
    <location>
        <begin position="146"/>
        <end position="164"/>
    </location>
</feature>
<evidence type="ECO:0000256" key="2">
    <source>
        <dbReference type="ARBA" id="ARBA00009617"/>
    </source>
</evidence>
<accession>A0A412HAJ8</accession>
<feature type="transmembrane region" description="Helical" evidence="8">
    <location>
        <begin position="339"/>
        <end position="361"/>
    </location>
</feature>
<keyword evidence="7 8" id="KW-0472">Membrane</keyword>
<reference evidence="9 10" key="1">
    <citation type="submission" date="2018-08" db="EMBL/GenBank/DDBJ databases">
        <title>A genome reference for cultivated species of the human gut microbiota.</title>
        <authorList>
            <person name="Zou Y."/>
            <person name="Xue W."/>
            <person name="Luo G."/>
        </authorList>
    </citation>
    <scope>NUCLEOTIDE SEQUENCE [LARGE SCALE GENOMIC DNA]</scope>
    <source>
        <strain evidence="9 10">AF24-16AC</strain>
    </source>
</reference>
<dbReference type="PANTHER" id="PTHR11328">
    <property type="entry name" value="MAJOR FACILITATOR SUPERFAMILY DOMAIN-CONTAINING PROTEIN"/>
    <property type="match status" value="1"/>
</dbReference>
<feature type="transmembrane region" description="Helical" evidence="8">
    <location>
        <begin position="184"/>
        <end position="206"/>
    </location>
</feature>
<feature type="transmembrane region" description="Helical" evidence="8">
    <location>
        <begin position="111"/>
        <end position="134"/>
    </location>
</feature>
<dbReference type="NCBIfam" id="TIGR00792">
    <property type="entry name" value="gph"/>
    <property type="match status" value="1"/>
</dbReference>
<dbReference type="Proteomes" id="UP000285750">
    <property type="component" value="Unassembled WGS sequence"/>
</dbReference>
<dbReference type="GO" id="GO:0005886">
    <property type="term" value="C:plasma membrane"/>
    <property type="evidence" value="ECO:0007669"/>
    <property type="project" value="UniProtKB-SubCell"/>
</dbReference>
<dbReference type="GO" id="GO:0006814">
    <property type="term" value="P:sodium ion transport"/>
    <property type="evidence" value="ECO:0007669"/>
    <property type="project" value="InterPro"/>
</dbReference>
<evidence type="ECO:0000256" key="6">
    <source>
        <dbReference type="ARBA" id="ARBA00022989"/>
    </source>
</evidence>
<comment type="subcellular location">
    <subcellularLocation>
        <location evidence="1">Cell membrane</location>
        <topology evidence="1">Multi-pass membrane protein</topology>
    </subcellularLocation>
</comment>
<keyword evidence="3" id="KW-0813">Transport</keyword>
<dbReference type="InterPro" id="IPR036259">
    <property type="entry name" value="MFS_trans_sf"/>
</dbReference>
<dbReference type="InterPro" id="IPR039672">
    <property type="entry name" value="MFS_2"/>
</dbReference>
<dbReference type="SUPFAM" id="SSF103473">
    <property type="entry name" value="MFS general substrate transporter"/>
    <property type="match status" value="1"/>
</dbReference>
<dbReference type="PROSITE" id="PS00872">
    <property type="entry name" value="NA_GALACTOSIDE_SYMP"/>
    <property type="match status" value="1"/>
</dbReference>
<dbReference type="RefSeq" id="WP_118430533.1">
    <property type="nucleotide sequence ID" value="NZ_CATVWJ010000031.1"/>
</dbReference>
<dbReference type="Gene3D" id="1.20.1250.20">
    <property type="entry name" value="MFS general substrate transporter like domains"/>
    <property type="match status" value="1"/>
</dbReference>
<evidence type="ECO:0000256" key="5">
    <source>
        <dbReference type="ARBA" id="ARBA00022692"/>
    </source>
</evidence>
<gene>
    <name evidence="9" type="ORF">DWY14_01335</name>
</gene>
<dbReference type="GO" id="GO:0015293">
    <property type="term" value="F:symporter activity"/>
    <property type="evidence" value="ECO:0007669"/>
    <property type="project" value="InterPro"/>
</dbReference>
<evidence type="ECO:0000313" key="9">
    <source>
        <dbReference type="EMBL" id="RGS10475.1"/>
    </source>
</evidence>
<keyword evidence="5 8" id="KW-0812">Transmembrane</keyword>
<dbReference type="EMBL" id="QRUY01000002">
    <property type="protein sequence ID" value="RGS10475.1"/>
    <property type="molecule type" value="Genomic_DNA"/>
</dbReference>
<dbReference type="GO" id="GO:0008643">
    <property type="term" value="P:carbohydrate transport"/>
    <property type="evidence" value="ECO:0007669"/>
    <property type="project" value="InterPro"/>
</dbReference>
<dbReference type="CDD" id="cd17332">
    <property type="entry name" value="MFS_MelB_like"/>
    <property type="match status" value="1"/>
</dbReference>
<dbReference type="InterPro" id="IPR018043">
    <property type="entry name" value="Na/Gal_symport_CS"/>
</dbReference>
<comment type="caution">
    <text evidence="9">The sequence shown here is derived from an EMBL/GenBank/DDBJ whole genome shotgun (WGS) entry which is preliminary data.</text>
</comment>